<evidence type="ECO:0000256" key="1">
    <source>
        <dbReference type="SAM" id="MobiDB-lite"/>
    </source>
</evidence>
<organism evidence="4 5">
    <name type="scientific">Parvularcula mediterranea</name>
    <dbReference type="NCBI Taxonomy" id="2732508"/>
    <lineage>
        <taxon>Bacteria</taxon>
        <taxon>Pseudomonadati</taxon>
        <taxon>Pseudomonadota</taxon>
        <taxon>Alphaproteobacteria</taxon>
        <taxon>Parvularculales</taxon>
        <taxon>Parvularculaceae</taxon>
        <taxon>Parvularcula</taxon>
    </lineage>
</organism>
<keyword evidence="5" id="KW-1185">Reference proteome</keyword>
<dbReference type="AlphaFoldDB" id="A0A7Y3RIL1"/>
<comment type="caution">
    <text evidence="4">The sequence shown here is derived from an EMBL/GenBank/DDBJ whole genome shotgun (WGS) entry which is preliminary data.</text>
</comment>
<evidence type="ECO:0000256" key="2">
    <source>
        <dbReference type="SAM" id="Phobius"/>
    </source>
</evidence>
<keyword evidence="2" id="KW-1133">Transmembrane helix</keyword>
<accession>A0A7Y3RIL1</accession>
<feature type="transmembrane region" description="Helical" evidence="2">
    <location>
        <begin position="424"/>
        <end position="440"/>
    </location>
</feature>
<sequence length="749" mass="81526">MSLAALDFFGMSAASERQSDSNFQSIDDALTFWRDPADQAVTDSVLIVEFTNRAPVGPDDALLEPQAHTFQTAGWPLPITTFDELLKTAMADGARSLFLDVILGVPRKSEEADFCLFAHRLAEAGNIDVEFNGLLLKTLYRTPRVGGGAFNPSCLTVGEEFDLAQYVITPDSRQGQTMSKVEEIMDYGGLPVFIGASVSYLSFERTLKDIGEDTSILSEQRRISTLQQQILDQVAVLVSVDTYRQPENGYVLFPQNAYVSPALAMAYAQCQDDDWSGPCHAAEPLSKNGGSRTPPHYIGWDGQAAKAAGIGDCVAGPLRLHKALATLLYGMIPNTEAGNRVRETTCRRFETVSLACVMDGSCRSPGQLTDRHLFFGTSLNVLGDQFTVPVRGVVPGVDIHATSFDGLLRKISPKSVPGKDGSNLRFFGAILLTFVLSYLLRKLRRRAQGDEPRGLDPIPAFAWLFSSIPVITACKLGIVLATFTGALGVGVGFSALASLPSSIEYIDVARILPELLAAAFLLILTFLLAAAAQRLHSEAKPISTPALTRRGMEPSRILRILVQASVLTSLIAMLLVPLFAGSENLGQNPFGAPIYSVGVSLTLGALAILFLIGQELWGNISIRKRELSWVTQGEPKDADRFFDFLDEVRMNIAERLHYNGVHLFALAALIALTFTIAKLVADWRGLPPSNMFGFFFCIVAVYWITFRERVQPDFRLGSSALRRQNTPAPVNDPGTAQLPNSIPLKETGT</sequence>
<feature type="transmembrane region" description="Helical" evidence="2">
    <location>
        <begin position="689"/>
        <end position="706"/>
    </location>
</feature>
<gene>
    <name evidence="4" type="ORF">HK107_00345</name>
</gene>
<protein>
    <submittedName>
        <fullName evidence="4">CHASE2 domain-containing protein</fullName>
    </submittedName>
</protein>
<evidence type="ECO:0000313" key="5">
    <source>
        <dbReference type="Proteomes" id="UP000536835"/>
    </source>
</evidence>
<feature type="transmembrane region" description="Helical" evidence="2">
    <location>
        <begin position="511"/>
        <end position="532"/>
    </location>
</feature>
<feature type="transmembrane region" description="Helical" evidence="2">
    <location>
        <begin position="461"/>
        <end position="491"/>
    </location>
</feature>
<feature type="transmembrane region" description="Helical" evidence="2">
    <location>
        <begin position="656"/>
        <end position="677"/>
    </location>
</feature>
<dbReference type="InterPro" id="IPR007890">
    <property type="entry name" value="CHASE2"/>
</dbReference>
<proteinExistence type="predicted"/>
<dbReference type="RefSeq" id="WP_173195682.1">
    <property type="nucleotide sequence ID" value="NZ_JABFCX010000001.1"/>
</dbReference>
<evidence type="ECO:0000259" key="3">
    <source>
        <dbReference type="SMART" id="SM01080"/>
    </source>
</evidence>
<feature type="transmembrane region" description="Helical" evidence="2">
    <location>
        <begin position="557"/>
        <end position="580"/>
    </location>
</feature>
<feature type="region of interest" description="Disordered" evidence="1">
    <location>
        <begin position="725"/>
        <end position="749"/>
    </location>
</feature>
<dbReference type="Proteomes" id="UP000536835">
    <property type="component" value="Unassembled WGS sequence"/>
</dbReference>
<dbReference type="Pfam" id="PF05226">
    <property type="entry name" value="CHASE2"/>
    <property type="match status" value="1"/>
</dbReference>
<keyword evidence="2" id="KW-0472">Membrane</keyword>
<dbReference type="EMBL" id="JABFCX010000001">
    <property type="protein sequence ID" value="NNU14770.1"/>
    <property type="molecule type" value="Genomic_DNA"/>
</dbReference>
<feature type="domain" description="CHASE2" evidence="3">
    <location>
        <begin position="23"/>
        <end position="436"/>
    </location>
</feature>
<reference evidence="4 5" key="1">
    <citation type="submission" date="2020-05" db="EMBL/GenBank/DDBJ databases">
        <title>Parvularcula mediterraneae sp. nov., isolated from polypropylene straw from shallow seawater of the seashore of Laganas in Zakynthos island, Greece.</title>
        <authorList>
            <person name="Szabo I."/>
            <person name="Al-Omari J."/>
            <person name="Rado J."/>
            <person name="Szerdahelyi G.S."/>
        </authorList>
    </citation>
    <scope>NUCLEOTIDE SEQUENCE [LARGE SCALE GENOMIC DNA]</scope>
    <source>
        <strain evidence="4 5">ZS-1/3</strain>
    </source>
</reference>
<dbReference type="SMART" id="SM01080">
    <property type="entry name" value="CHASE2"/>
    <property type="match status" value="1"/>
</dbReference>
<name>A0A7Y3RIL1_9PROT</name>
<feature type="transmembrane region" description="Helical" evidence="2">
    <location>
        <begin position="592"/>
        <end position="613"/>
    </location>
</feature>
<keyword evidence="2" id="KW-0812">Transmembrane</keyword>
<evidence type="ECO:0000313" key="4">
    <source>
        <dbReference type="EMBL" id="NNU14770.1"/>
    </source>
</evidence>